<name>A0ABX2T0K6_9BACL</name>
<proteinExistence type="predicted"/>
<feature type="transmembrane region" description="Helical" evidence="8">
    <location>
        <begin position="29"/>
        <end position="46"/>
    </location>
</feature>
<evidence type="ECO:0000259" key="9">
    <source>
        <dbReference type="PROSITE" id="PS51779"/>
    </source>
</evidence>
<evidence type="ECO:0000256" key="5">
    <source>
        <dbReference type="ARBA" id="ARBA00022989"/>
    </source>
</evidence>
<dbReference type="PANTHER" id="PTHR37820:SF1">
    <property type="entry name" value="CELL DIVISION PROTEIN FTSQ"/>
    <property type="match status" value="1"/>
</dbReference>
<feature type="domain" description="POTRA" evidence="9">
    <location>
        <begin position="51"/>
        <end position="120"/>
    </location>
</feature>
<evidence type="ECO:0000256" key="8">
    <source>
        <dbReference type="SAM" id="Phobius"/>
    </source>
</evidence>
<dbReference type="RefSeq" id="WP_179940299.1">
    <property type="nucleotide sequence ID" value="NZ_JACBYF010000002.1"/>
</dbReference>
<keyword evidence="4 8" id="KW-0812">Transmembrane</keyword>
<evidence type="ECO:0000256" key="7">
    <source>
        <dbReference type="ARBA" id="ARBA00023306"/>
    </source>
</evidence>
<dbReference type="InterPro" id="IPR034746">
    <property type="entry name" value="POTRA"/>
</dbReference>
<dbReference type="InterPro" id="IPR005548">
    <property type="entry name" value="Cell_div_FtsQ/DivIB_C"/>
</dbReference>
<keyword evidence="5 8" id="KW-1133">Transmembrane helix</keyword>
<dbReference type="InterPro" id="IPR050487">
    <property type="entry name" value="FtsQ_DivIB"/>
</dbReference>
<keyword evidence="11" id="KW-1185">Reference proteome</keyword>
<evidence type="ECO:0000256" key="2">
    <source>
        <dbReference type="ARBA" id="ARBA00022475"/>
    </source>
</evidence>
<evidence type="ECO:0000256" key="1">
    <source>
        <dbReference type="ARBA" id="ARBA00004370"/>
    </source>
</evidence>
<sequence length="275" mass="32429">MENNYKIGQKNKKYVSAVERYKKKRRREFLFLSSILIFLISIFLFINSSYVKIKHINVDGIYQLKQEDILNNISVNNDTKYWDVSENDVKNEILSKFNIIGDVIVEKKIFNTLNILVKEKKIVSLEKNAEDSYKPILEDGEIFEGIITHPFSVPYIENFENNTEQRNTVIKSILKLDELVAKSISEIVYIENEEAIVYMKDGQKVKININNFHLKLNYYLQIEKYIEDKNNTTLNLVNGVYLENNKTKEKIEKNIKNIIIDTENKKEENNKDKKN</sequence>
<protein>
    <submittedName>
        <fullName evidence="10">FtsQ-type POTRA domain-containing protein</fullName>
    </submittedName>
</protein>
<evidence type="ECO:0000256" key="4">
    <source>
        <dbReference type="ARBA" id="ARBA00022692"/>
    </source>
</evidence>
<reference evidence="10 11" key="1">
    <citation type="submission" date="2020-07" db="EMBL/GenBank/DDBJ databases">
        <title>MOT database genomes.</title>
        <authorList>
            <person name="Joseph S."/>
            <person name="Aduse-Opoku J."/>
            <person name="Hashim A."/>
            <person name="Wade W."/>
            <person name="Curtis M."/>
        </authorList>
    </citation>
    <scope>NUCLEOTIDE SEQUENCE [LARGE SCALE GENOMIC DNA]</scope>
    <source>
        <strain evidence="10 11">CIP 106318</strain>
    </source>
</reference>
<dbReference type="Proteomes" id="UP000531840">
    <property type="component" value="Unassembled WGS sequence"/>
</dbReference>
<organism evidence="10 11">
    <name type="scientific">Gemelliphila palaticanis</name>
    <dbReference type="NCBI Taxonomy" id="81950"/>
    <lineage>
        <taxon>Bacteria</taxon>
        <taxon>Bacillati</taxon>
        <taxon>Bacillota</taxon>
        <taxon>Bacilli</taxon>
        <taxon>Bacillales</taxon>
        <taxon>Gemellaceae</taxon>
        <taxon>Gemelliphila</taxon>
    </lineage>
</organism>
<dbReference type="PROSITE" id="PS51779">
    <property type="entry name" value="POTRA"/>
    <property type="match status" value="1"/>
</dbReference>
<evidence type="ECO:0000256" key="6">
    <source>
        <dbReference type="ARBA" id="ARBA00023136"/>
    </source>
</evidence>
<dbReference type="Pfam" id="PF03799">
    <property type="entry name" value="FtsQ_DivIB_C"/>
    <property type="match status" value="1"/>
</dbReference>
<keyword evidence="7" id="KW-0131">Cell cycle</keyword>
<dbReference type="Pfam" id="PF08478">
    <property type="entry name" value="POTRA_1"/>
    <property type="match status" value="1"/>
</dbReference>
<dbReference type="Gene3D" id="3.40.50.10960">
    <property type="match status" value="1"/>
</dbReference>
<evidence type="ECO:0000313" key="11">
    <source>
        <dbReference type="Proteomes" id="UP000531840"/>
    </source>
</evidence>
<keyword evidence="3" id="KW-0132">Cell division</keyword>
<dbReference type="PANTHER" id="PTHR37820">
    <property type="entry name" value="CELL DIVISION PROTEIN DIVIB"/>
    <property type="match status" value="1"/>
</dbReference>
<keyword evidence="6 8" id="KW-0472">Membrane</keyword>
<comment type="subcellular location">
    <subcellularLocation>
        <location evidence="1">Membrane</location>
    </subcellularLocation>
</comment>
<accession>A0ABX2T0K6</accession>
<dbReference type="EMBL" id="JACBYF010000002">
    <property type="protein sequence ID" value="NYS46959.1"/>
    <property type="molecule type" value="Genomic_DNA"/>
</dbReference>
<keyword evidence="2" id="KW-1003">Cell membrane</keyword>
<evidence type="ECO:0000313" key="10">
    <source>
        <dbReference type="EMBL" id="NYS46959.1"/>
    </source>
</evidence>
<dbReference type="InterPro" id="IPR013685">
    <property type="entry name" value="POTRA_FtsQ_type"/>
</dbReference>
<comment type="caution">
    <text evidence="10">The sequence shown here is derived from an EMBL/GenBank/DDBJ whole genome shotgun (WGS) entry which is preliminary data.</text>
</comment>
<gene>
    <name evidence="10" type="ORF">HZY85_01970</name>
</gene>
<evidence type="ECO:0000256" key="3">
    <source>
        <dbReference type="ARBA" id="ARBA00022618"/>
    </source>
</evidence>